<proteinExistence type="predicted"/>
<comment type="caution">
    <text evidence="2">The sequence shown here is derived from an EMBL/GenBank/DDBJ whole genome shotgun (WGS) entry which is preliminary data.</text>
</comment>
<feature type="transmembrane region" description="Helical" evidence="1">
    <location>
        <begin position="83"/>
        <end position="105"/>
    </location>
</feature>
<reference evidence="2 3" key="1">
    <citation type="submission" date="2023-09" db="EMBL/GenBank/DDBJ databases">
        <authorList>
            <person name="Rey-Velasco X."/>
        </authorList>
    </citation>
    <scope>NUCLEOTIDE SEQUENCE [LARGE SCALE GENOMIC DNA]</scope>
    <source>
        <strain evidence="2 3">P117</strain>
    </source>
</reference>
<dbReference type="RefSeq" id="WP_311370150.1">
    <property type="nucleotide sequence ID" value="NZ_JAVRHX010000008.1"/>
</dbReference>
<keyword evidence="1" id="KW-0472">Membrane</keyword>
<keyword evidence="1" id="KW-0812">Transmembrane</keyword>
<keyword evidence="1" id="KW-1133">Transmembrane helix</keyword>
<protein>
    <recommendedName>
        <fullName evidence="4">Phage holin family protein</fullName>
    </recommendedName>
</protein>
<evidence type="ECO:0000256" key="1">
    <source>
        <dbReference type="SAM" id="Phobius"/>
    </source>
</evidence>
<dbReference type="EMBL" id="JAVRHX010000008">
    <property type="protein sequence ID" value="MDT0596628.1"/>
    <property type="molecule type" value="Genomic_DNA"/>
</dbReference>
<name>A0ABU2ZVF5_9ALTE</name>
<evidence type="ECO:0000313" key="3">
    <source>
        <dbReference type="Proteomes" id="UP001253545"/>
    </source>
</evidence>
<accession>A0ABU2ZVF5</accession>
<evidence type="ECO:0000313" key="2">
    <source>
        <dbReference type="EMBL" id="MDT0596628.1"/>
    </source>
</evidence>
<feature type="transmembrane region" description="Helical" evidence="1">
    <location>
        <begin position="30"/>
        <end position="47"/>
    </location>
</feature>
<organism evidence="2 3">
    <name type="scientific">Glaciecola petra</name>
    <dbReference type="NCBI Taxonomy" id="3075602"/>
    <lineage>
        <taxon>Bacteria</taxon>
        <taxon>Pseudomonadati</taxon>
        <taxon>Pseudomonadota</taxon>
        <taxon>Gammaproteobacteria</taxon>
        <taxon>Alteromonadales</taxon>
        <taxon>Alteromonadaceae</taxon>
        <taxon>Glaciecola</taxon>
    </lineage>
</organism>
<dbReference type="Proteomes" id="UP001253545">
    <property type="component" value="Unassembled WGS sequence"/>
</dbReference>
<evidence type="ECO:0008006" key="4">
    <source>
        <dbReference type="Google" id="ProtNLM"/>
    </source>
</evidence>
<gene>
    <name evidence="2" type="ORF">RM552_17355</name>
</gene>
<feature type="transmembrane region" description="Helical" evidence="1">
    <location>
        <begin position="54"/>
        <end position="71"/>
    </location>
</feature>
<keyword evidence="3" id="KW-1185">Reference proteome</keyword>
<sequence length="106" mass="11846">MIQLAICVCLVWCLIKLIDKDEVLDGFTAIAFVLVPAFILFGGSLLVSQFGLPIQALLIFELAYFFVPLVMLKIMTQFSWMKIIGFSFAVLVANFVSQIVIRLLLA</sequence>